<dbReference type="Proteomes" id="UP001589647">
    <property type="component" value="Unassembled WGS sequence"/>
</dbReference>
<organism evidence="1 2">
    <name type="scientific">Nonomuraea spiralis</name>
    <dbReference type="NCBI Taxonomy" id="46182"/>
    <lineage>
        <taxon>Bacteria</taxon>
        <taxon>Bacillati</taxon>
        <taxon>Actinomycetota</taxon>
        <taxon>Actinomycetes</taxon>
        <taxon>Streptosporangiales</taxon>
        <taxon>Streptosporangiaceae</taxon>
        <taxon>Nonomuraea</taxon>
    </lineage>
</organism>
<evidence type="ECO:0000313" key="2">
    <source>
        <dbReference type="Proteomes" id="UP001589647"/>
    </source>
</evidence>
<comment type="caution">
    <text evidence="1">The sequence shown here is derived from an EMBL/GenBank/DDBJ whole genome shotgun (WGS) entry which is preliminary data.</text>
</comment>
<keyword evidence="1" id="KW-0808">Transferase</keyword>
<gene>
    <name evidence="1" type="ORF">ACFFV7_12720</name>
</gene>
<dbReference type="SUPFAM" id="SSF52540">
    <property type="entry name" value="P-loop containing nucleoside triphosphate hydrolases"/>
    <property type="match status" value="1"/>
</dbReference>
<dbReference type="GO" id="GO:0016301">
    <property type="term" value="F:kinase activity"/>
    <property type="evidence" value="ECO:0007669"/>
    <property type="project" value="UniProtKB-KW"/>
</dbReference>
<sequence>MRRPPWMILIGPAAAGKTTLGDGLATATGRAFVDIDALGESYYAEVGWTMDRLRARIREVGRVAAEREWEPARAHAVERVVADHPDAIVSFGAGHSHYTRSDLFDRVRAALRPVDHVVLVLPSPDEERSVEVLRRRSLAAKGTDWISADGHDFLAEWVRAPGNHTLATTVLHTGEEDPEQTVRRLSVRCEGVTGRR</sequence>
<dbReference type="Gene3D" id="3.40.50.300">
    <property type="entry name" value="P-loop containing nucleotide triphosphate hydrolases"/>
    <property type="match status" value="1"/>
</dbReference>
<protein>
    <submittedName>
        <fullName evidence="1">Shikimate kinase</fullName>
    </submittedName>
</protein>
<name>A0ABV5IC08_9ACTN</name>
<keyword evidence="1" id="KW-0418">Kinase</keyword>
<dbReference type="Pfam" id="PF01202">
    <property type="entry name" value="SKI"/>
    <property type="match status" value="1"/>
</dbReference>
<reference evidence="1 2" key="1">
    <citation type="submission" date="2024-09" db="EMBL/GenBank/DDBJ databases">
        <authorList>
            <person name="Sun Q."/>
            <person name="Mori K."/>
        </authorList>
    </citation>
    <scope>NUCLEOTIDE SEQUENCE [LARGE SCALE GENOMIC DNA]</scope>
    <source>
        <strain evidence="1 2">CCM 3426</strain>
    </source>
</reference>
<dbReference type="InterPro" id="IPR027417">
    <property type="entry name" value="P-loop_NTPase"/>
</dbReference>
<dbReference type="RefSeq" id="WP_189647165.1">
    <property type="nucleotide sequence ID" value="NZ_BMRC01000004.1"/>
</dbReference>
<accession>A0ABV5IC08</accession>
<keyword evidence="2" id="KW-1185">Reference proteome</keyword>
<dbReference type="EMBL" id="JBHMEI010000006">
    <property type="protein sequence ID" value="MFB9202056.1"/>
    <property type="molecule type" value="Genomic_DNA"/>
</dbReference>
<proteinExistence type="predicted"/>
<dbReference type="InterPro" id="IPR031322">
    <property type="entry name" value="Shikimate/glucono_kinase"/>
</dbReference>
<evidence type="ECO:0000313" key="1">
    <source>
        <dbReference type="EMBL" id="MFB9202056.1"/>
    </source>
</evidence>